<sequence length="115" mass="12713">MDDRRRRLRVPARYAVHLEYGGSRNRALTLDLSLRGALCIAHPPLPVGAACRFLLTLAEGYELSVDAEVVRAESDETALRFTAMSPETYAHLRNMVELLAGDADGVEAEETVPFQ</sequence>
<accession>Q311Y7</accession>
<dbReference type="Proteomes" id="UP000002710">
    <property type="component" value="Chromosome"/>
</dbReference>
<dbReference type="GO" id="GO:0035438">
    <property type="term" value="F:cyclic-di-GMP binding"/>
    <property type="evidence" value="ECO:0007669"/>
    <property type="project" value="InterPro"/>
</dbReference>
<dbReference type="HOGENOM" id="CLU_146776_2_0_7"/>
<dbReference type="RefSeq" id="WP_011367426.1">
    <property type="nucleotide sequence ID" value="NC_007519.1"/>
</dbReference>
<evidence type="ECO:0000259" key="1">
    <source>
        <dbReference type="Pfam" id="PF07238"/>
    </source>
</evidence>
<reference evidence="2 3" key="1">
    <citation type="journal article" date="2011" name="J. Bacteriol.">
        <title>Complete genome sequence and updated annotation of Desulfovibrio alaskensis G20.</title>
        <authorList>
            <person name="Hauser L.J."/>
            <person name="Land M.L."/>
            <person name="Brown S.D."/>
            <person name="Larimer F."/>
            <person name="Keller K.L."/>
            <person name="Rapp-Giles B.J."/>
            <person name="Price M.N."/>
            <person name="Lin M."/>
            <person name="Bruce D.C."/>
            <person name="Detter J.C."/>
            <person name="Tapia R."/>
            <person name="Han C.S."/>
            <person name="Goodwin L.A."/>
            <person name="Cheng J.F."/>
            <person name="Pitluck S."/>
            <person name="Copeland A."/>
            <person name="Lucas S."/>
            <person name="Nolan M."/>
            <person name="Lapidus A.L."/>
            <person name="Palumbo A.V."/>
            <person name="Wall J.D."/>
        </authorList>
    </citation>
    <scope>NUCLEOTIDE SEQUENCE [LARGE SCALE GENOMIC DNA]</scope>
    <source>
        <strain evidence="3">ATCC BAA 1058 / DSM 17464 / G20</strain>
    </source>
</reference>
<feature type="domain" description="PilZ" evidence="1">
    <location>
        <begin position="3"/>
        <end position="97"/>
    </location>
</feature>
<keyword evidence="3" id="KW-1185">Reference proteome</keyword>
<name>Q311Y7_OLEA2</name>
<dbReference type="KEGG" id="dde:Dde_1460"/>
<dbReference type="STRING" id="207559.Dde_1460"/>
<dbReference type="SUPFAM" id="SSF141371">
    <property type="entry name" value="PilZ domain-like"/>
    <property type="match status" value="1"/>
</dbReference>
<organism evidence="2 3">
    <name type="scientific">Oleidesulfovibrio alaskensis (strain ATCC BAA-1058 / DSM 17464 / G20)</name>
    <name type="common">Desulfovibrio alaskensis</name>
    <dbReference type="NCBI Taxonomy" id="207559"/>
    <lineage>
        <taxon>Bacteria</taxon>
        <taxon>Pseudomonadati</taxon>
        <taxon>Thermodesulfobacteriota</taxon>
        <taxon>Desulfovibrionia</taxon>
        <taxon>Desulfovibrionales</taxon>
        <taxon>Desulfovibrionaceae</taxon>
        <taxon>Oleidesulfovibrio</taxon>
    </lineage>
</organism>
<dbReference type="Gene3D" id="2.40.10.220">
    <property type="entry name" value="predicted glycosyltransferase like domains"/>
    <property type="match status" value="1"/>
</dbReference>
<dbReference type="EMBL" id="CP000112">
    <property type="protein sequence ID" value="ABB38259.1"/>
    <property type="molecule type" value="Genomic_DNA"/>
</dbReference>
<dbReference type="Pfam" id="PF07238">
    <property type="entry name" value="PilZ"/>
    <property type="match status" value="1"/>
</dbReference>
<dbReference type="SMR" id="Q311Y7"/>
<evidence type="ECO:0000313" key="2">
    <source>
        <dbReference type="EMBL" id="ABB38259.1"/>
    </source>
</evidence>
<proteinExistence type="predicted"/>
<protein>
    <submittedName>
        <fullName evidence="2">Type IV pilus assembly PilZ</fullName>
    </submittedName>
</protein>
<dbReference type="InterPro" id="IPR009875">
    <property type="entry name" value="PilZ_domain"/>
</dbReference>
<gene>
    <name evidence="2" type="ordered locus">Dde_1460</name>
</gene>
<dbReference type="AlphaFoldDB" id="Q311Y7"/>
<evidence type="ECO:0000313" key="3">
    <source>
        <dbReference type="Proteomes" id="UP000002710"/>
    </source>
</evidence>